<feature type="coiled-coil region" evidence="1">
    <location>
        <begin position="35"/>
        <end position="62"/>
    </location>
</feature>
<reference evidence="2" key="1">
    <citation type="submission" date="2023-10" db="EMBL/GenBank/DDBJ databases">
        <authorList>
            <person name="Domelevo Entfellner J.-B."/>
        </authorList>
    </citation>
    <scope>NUCLEOTIDE SEQUENCE</scope>
</reference>
<dbReference type="Gene3D" id="6.10.280.70">
    <property type="match status" value="1"/>
</dbReference>
<sequence length="127" mass="14798">MGEPEPIDWDYYRKGIGTRLVDLYKEHYENMFHHLIELKEVGEKYTNESERLEKDIIEVQEEPNIVAFESESGKAMPWHGTSLYESLKALKEEAATLSHSSPNIQSLDTNWRLYKRGPIDRSEELAA</sequence>
<gene>
    <name evidence="2" type="ORF">AYBTSS11_LOCUS28931</name>
</gene>
<protein>
    <submittedName>
        <fullName evidence="2">Uncharacterized protein</fullName>
    </submittedName>
</protein>
<dbReference type="EMBL" id="OY731407">
    <property type="protein sequence ID" value="CAJ1976788.1"/>
    <property type="molecule type" value="Genomic_DNA"/>
</dbReference>
<evidence type="ECO:0000313" key="2">
    <source>
        <dbReference type="EMBL" id="CAJ1976788.1"/>
    </source>
</evidence>
<keyword evidence="3" id="KW-1185">Reference proteome</keyword>
<evidence type="ECO:0000256" key="1">
    <source>
        <dbReference type="SAM" id="Coils"/>
    </source>
</evidence>
<accession>A0AA87B732</accession>
<dbReference type="Proteomes" id="UP001189624">
    <property type="component" value="Chromosome 10"/>
</dbReference>
<dbReference type="Gramene" id="rna-AYBTSS11_LOCUS28931">
    <property type="protein sequence ID" value="CAJ1976788.1"/>
    <property type="gene ID" value="gene-AYBTSS11_LOCUS28931"/>
</dbReference>
<dbReference type="AlphaFoldDB" id="A0AA87B732"/>
<dbReference type="GO" id="GO:0015986">
    <property type="term" value="P:proton motive force-driven ATP synthesis"/>
    <property type="evidence" value="ECO:0007669"/>
    <property type="project" value="InterPro"/>
</dbReference>
<dbReference type="GO" id="GO:0015078">
    <property type="term" value="F:proton transmembrane transporter activity"/>
    <property type="evidence" value="ECO:0007669"/>
    <property type="project" value="InterPro"/>
</dbReference>
<keyword evidence="1" id="KW-0175">Coiled coil</keyword>
<evidence type="ECO:0000313" key="3">
    <source>
        <dbReference type="Proteomes" id="UP001189624"/>
    </source>
</evidence>
<dbReference type="SUPFAM" id="SSF161065">
    <property type="entry name" value="ATP synthase D chain-like"/>
    <property type="match status" value="1"/>
</dbReference>
<organism evidence="2 3">
    <name type="scientific">Sphenostylis stenocarpa</name>
    <dbReference type="NCBI Taxonomy" id="92480"/>
    <lineage>
        <taxon>Eukaryota</taxon>
        <taxon>Viridiplantae</taxon>
        <taxon>Streptophyta</taxon>
        <taxon>Embryophyta</taxon>
        <taxon>Tracheophyta</taxon>
        <taxon>Spermatophyta</taxon>
        <taxon>Magnoliopsida</taxon>
        <taxon>eudicotyledons</taxon>
        <taxon>Gunneridae</taxon>
        <taxon>Pentapetalae</taxon>
        <taxon>rosids</taxon>
        <taxon>fabids</taxon>
        <taxon>Fabales</taxon>
        <taxon>Fabaceae</taxon>
        <taxon>Papilionoideae</taxon>
        <taxon>50 kb inversion clade</taxon>
        <taxon>NPAAA clade</taxon>
        <taxon>indigoferoid/millettioid clade</taxon>
        <taxon>Phaseoleae</taxon>
        <taxon>Sphenostylis</taxon>
    </lineage>
</organism>
<dbReference type="InterPro" id="IPR036228">
    <property type="entry name" value="ATP_synth_F0_dsu_sf_mt"/>
</dbReference>
<name>A0AA87B732_9FABA</name>
<proteinExistence type="predicted"/>
<dbReference type="GO" id="GO:0045259">
    <property type="term" value="C:proton-transporting ATP synthase complex"/>
    <property type="evidence" value="ECO:0007669"/>
    <property type="project" value="InterPro"/>
</dbReference>